<dbReference type="Pfam" id="PF00702">
    <property type="entry name" value="Hydrolase"/>
    <property type="match status" value="1"/>
</dbReference>
<evidence type="ECO:0000313" key="2">
    <source>
        <dbReference type="Proteomes" id="UP001501207"/>
    </source>
</evidence>
<keyword evidence="2" id="KW-1185">Reference proteome</keyword>
<dbReference type="InterPro" id="IPR023198">
    <property type="entry name" value="PGP-like_dom2"/>
</dbReference>
<dbReference type="CDD" id="cd02603">
    <property type="entry name" value="HAD_sEH-N_like"/>
    <property type="match status" value="1"/>
</dbReference>
<dbReference type="SFLD" id="SFLDG01129">
    <property type="entry name" value="C1.5:_HAD__Beta-PGM__Phosphata"/>
    <property type="match status" value="1"/>
</dbReference>
<dbReference type="Gene3D" id="1.10.150.240">
    <property type="entry name" value="Putative phosphatase, domain 2"/>
    <property type="match status" value="1"/>
</dbReference>
<proteinExistence type="predicted"/>
<sequence length="205" mass="24007">MTSSARQAIVFDLGGVLVNWDPEYLYRKIFSDEKEMRYFLNEVCTPDWNEQQDEGRSVREGTELLVGRYPHYEKAIRAYYGRWEEMLGEPFEDTIAILSTLKEQGDHPLYALTNWSAETFPIAYDRYDFLHWFDGIVVSGAEKTRKPFPLFYQLLLDRYHLIPEKTFFTDDNLRNITAAQQAGLDAELFTTPAALRSALERRKLI</sequence>
<keyword evidence="1" id="KW-0378">Hydrolase</keyword>
<organism evidence="1 2">
    <name type="scientific">Compostibacter hankyongensis</name>
    <dbReference type="NCBI Taxonomy" id="1007089"/>
    <lineage>
        <taxon>Bacteria</taxon>
        <taxon>Pseudomonadati</taxon>
        <taxon>Bacteroidota</taxon>
        <taxon>Chitinophagia</taxon>
        <taxon>Chitinophagales</taxon>
        <taxon>Chitinophagaceae</taxon>
        <taxon>Compostibacter</taxon>
    </lineage>
</organism>
<dbReference type="GO" id="GO:0016787">
    <property type="term" value="F:hydrolase activity"/>
    <property type="evidence" value="ECO:0007669"/>
    <property type="project" value="UniProtKB-KW"/>
</dbReference>
<dbReference type="NCBIfam" id="TIGR01509">
    <property type="entry name" value="HAD-SF-IA-v3"/>
    <property type="match status" value="1"/>
</dbReference>
<dbReference type="EMBL" id="BAABFN010000001">
    <property type="protein sequence ID" value="GAA4303771.1"/>
    <property type="molecule type" value="Genomic_DNA"/>
</dbReference>
<comment type="caution">
    <text evidence="1">The sequence shown here is derived from an EMBL/GenBank/DDBJ whole genome shotgun (WGS) entry which is preliminary data.</text>
</comment>
<dbReference type="SUPFAM" id="SSF56784">
    <property type="entry name" value="HAD-like"/>
    <property type="match status" value="1"/>
</dbReference>
<dbReference type="PANTHER" id="PTHR43611">
    <property type="entry name" value="ALPHA-D-GLUCOSE 1-PHOSPHATE PHOSPHATASE"/>
    <property type="match status" value="1"/>
</dbReference>
<gene>
    <name evidence="1" type="ORF">GCM10023143_07530</name>
</gene>
<dbReference type="InterPro" id="IPR036412">
    <property type="entry name" value="HAD-like_sf"/>
</dbReference>
<accession>A0ABP8FHA2</accession>
<dbReference type="Gene3D" id="3.40.50.1000">
    <property type="entry name" value="HAD superfamily/HAD-like"/>
    <property type="match status" value="1"/>
</dbReference>
<dbReference type="InterPro" id="IPR023214">
    <property type="entry name" value="HAD_sf"/>
</dbReference>
<dbReference type="PANTHER" id="PTHR43611:SF3">
    <property type="entry name" value="FLAVIN MONONUCLEOTIDE HYDROLASE 1, CHLOROPLATIC"/>
    <property type="match status" value="1"/>
</dbReference>
<dbReference type="PRINTS" id="PR00413">
    <property type="entry name" value="HADHALOGNASE"/>
</dbReference>
<dbReference type="SFLD" id="SFLDS00003">
    <property type="entry name" value="Haloacid_Dehalogenase"/>
    <property type="match status" value="1"/>
</dbReference>
<reference evidence="2" key="1">
    <citation type="journal article" date="2019" name="Int. J. Syst. Evol. Microbiol.">
        <title>The Global Catalogue of Microorganisms (GCM) 10K type strain sequencing project: providing services to taxonomists for standard genome sequencing and annotation.</title>
        <authorList>
            <consortium name="The Broad Institute Genomics Platform"/>
            <consortium name="The Broad Institute Genome Sequencing Center for Infectious Disease"/>
            <person name="Wu L."/>
            <person name="Ma J."/>
        </authorList>
    </citation>
    <scope>NUCLEOTIDE SEQUENCE [LARGE SCALE GENOMIC DNA]</scope>
    <source>
        <strain evidence="2">JCM 17664</strain>
    </source>
</reference>
<name>A0ABP8FHA2_9BACT</name>
<dbReference type="InterPro" id="IPR006439">
    <property type="entry name" value="HAD-SF_hydro_IA"/>
</dbReference>
<dbReference type="RefSeq" id="WP_344975575.1">
    <property type="nucleotide sequence ID" value="NZ_BAABFN010000001.1"/>
</dbReference>
<protein>
    <submittedName>
        <fullName evidence="1">HAD-IA family hydrolase</fullName>
    </submittedName>
</protein>
<evidence type="ECO:0000313" key="1">
    <source>
        <dbReference type="EMBL" id="GAA4303771.1"/>
    </source>
</evidence>
<dbReference type="Proteomes" id="UP001501207">
    <property type="component" value="Unassembled WGS sequence"/>
</dbReference>